<dbReference type="Proteomes" id="UP000306192">
    <property type="component" value="Unassembled WGS sequence"/>
</dbReference>
<dbReference type="RefSeq" id="WP_136641936.1">
    <property type="nucleotide sequence ID" value="NZ_QYRT01000013.1"/>
</dbReference>
<evidence type="ECO:0000313" key="2">
    <source>
        <dbReference type="Proteomes" id="UP000306192"/>
    </source>
</evidence>
<sequence>MISPQLARALGVAGLRWRPTSGDMFVIDQSGFEGDVFTLSDMTIEAHEFATGTVLGFNGTTEWALDSVALDDALWLPAEHQLRALLGSTFRVLRRIAAGAAGDGSDDSFGLGDDGGDEYEVEIVLAGQTRVFAAIDPADAYAGALLVLIGASSDSVEPSL</sequence>
<organism evidence="1 2">
    <name type="scientific">Subtercola vilae</name>
    <dbReference type="NCBI Taxonomy" id="2056433"/>
    <lineage>
        <taxon>Bacteria</taxon>
        <taxon>Bacillati</taxon>
        <taxon>Actinomycetota</taxon>
        <taxon>Actinomycetes</taxon>
        <taxon>Micrococcales</taxon>
        <taxon>Microbacteriaceae</taxon>
        <taxon>Subtercola</taxon>
    </lineage>
</organism>
<keyword evidence="2" id="KW-1185">Reference proteome</keyword>
<proteinExistence type="predicted"/>
<accession>A0A4T2BZ45</accession>
<reference evidence="1 2" key="1">
    <citation type="journal article" date="2019" name="Microorganisms">
        <title>Systematic Affiliation and Genome Analysis of Subtercola vilae DB165(T) with Particular Emphasis on Cold Adaptation of an Isolate from a High-Altitude Cold Volcano Lake.</title>
        <authorList>
            <person name="Villalobos A.S."/>
            <person name="Wiese J."/>
            <person name="Imhoff J.F."/>
            <person name="Dorador C."/>
            <person name="Keller A."/>
            <person name="Hentschel U."/>
        </authorList>
    </citation>
    <scope>NUCLEOTIDE SEQUENCE [LARGE SCALE GENOMIC DNA]</scope>
    <source>
        <strain evidence="1 2">DB165</strain>
    </source>
</reference>
<comment type="caution">
    <text evidence="1">The sequence shown here is derived from an EMBL/GenBank/DDBJ whole genome shotgun (WGS) entry which is preliminary data.</text>
</comment>
<dbReference type="AlphaFoldDB" id="A0A4T2BZ45"/>
<gene>
    <name evidence="1" type="ORF">D4765_08900</name>
</gene>
<dbReference type="OrthoDB" id="3295834at2"/>
<evidence type="ECO:0000313" key="1">
    <source>
        <dbReference type="EMBL" id="TIH37125.1"/>
    </source>
</evidence>
<protein>
    <submittedName>
        <fullName evidence="1">Pilus assembly protein CpaE</fullName>
    </submittedName>
</protein>
<dbReference type="EMBL" id="QYRT01000013">
    <property type="protein sequence ID" value="TIH37125.1"/>
    <property type="molecule type" value="Genomic_DNA"/>
</dbReference>
<name>A0A4T2BZ45_9MICO</name>